<dbReference type="Gene3D" id="3.30.70.660">
    <property type="entry name" value="Pseudouridine synthase I, catalytic domain, C-terminal subdomain"/>
    <property type="match status" value="1"/>
</dbReference>
<evidence type="ECO:0000313" key="6">
    <source>
        <dbReference type="EMBL" id="CAK0784234.1"/>
    </source>
</evidence>
<dbReference type="InterPro" id="IPR001406">
    <property type="entry name" value="PsdUridine_synth_TruA"/>
</dbReference>
<proteinExistence type="inferred from homology"/>
<dbReference type="EC" id="5.4.99.12" evidence="4"/>
<dbReference type="HAMAP" id="MF_00171">
    <property type="entry name" value="TruA"/>
    <property type="match status" value="1"/>
</dbReference>
<dbReference type="InterPro" id="IPR020097">
    <property type="entry name" value="PsdUridine_synth_TruA_a/b_dom"/>
</dbReference>
<sequence>MRTWLHSYPNSFFRLTRKCYLPAPSGRRVGHSRPAATERIEGNASPAGMPEESCIYKATVAYDGTAYKGFQLQNQSDSRKITIQGEIEACLVRMFQVDRRDLRVQGAGRTDSGVHARGQVVSFCTSRRETETIWKSMNRLLPRDIRIVDLAEAPHTFNARHSSTGKIYAYTLDIGPIHDPFMLRHSQHVWRPVSVQAMRAAAERFVGWHNFCNFANTFPDEVDPCKEIRRLVVTEVAPHLIRLEVEGSGFLYKMVRHMVGALVAVGTGLMDASAITDILDMGSTRLPGDRRREWVVAEAQGLVLEKVLYAEDAESAAIKPN</sequence>
<comment type="catalytic activity">
    <reaction evidence="4">
        <text>uridine(38/39/40) in tRNA = pseudouridine(38/39/40) in tRNA</text>
        <dbReference type="Rhea" id="RHEA:22376"/>
        <dbReference type="Rhea" id="RHEA-COMP:10085"/>
        <dbReference type="Rhea" id="RHEA-COMP:10087"/>
        <dbReference type="ChEBI" id="CHEBI:65314"/>
        <dbReference type="ChEBI" id="CHEBI:65315"/>
        <dbReference type="EC" id="5.4.99.12"/>
    </reaction>
</comment>
<evidence type="ECO:0000256" key="2">
    <source>
        <dbReference type="ARBA" id="ARBA00022694"/>
    </source>
</evidence>
<keyword evidence="3 4" id="KW-0413">Isomerase</keyword>
<dbReference type="GO" id="GO:0160147">
    <property type="term" value="F:tRNA pseudouridine(38-40) synthase activity"/>
    <property type="evidence" value="ECO:0007669"/>
    <property type="project" value="UniProtKB-EC"/>
</dbReference>
<name>A0AAV1IE07_9CHLO</name>
<dbReference type="InterPro" id="IPR020095">
    <property type="entry name" value="PsdUridine_synth_TruA_C"/>
</dbReference>
<dbReference type="InterPro" id="IPR020103">
    <property type="entry name" value="PsdUridine_synth_cat_dom_sf"/>
</dbReference>
<dbReference type="CDD" id="cd02570">
    <property type="entry name" value="PseudoU_synth_EcTruA"/>
    <property type="match status" value="1"/>
</dbReference>
<protein>
    <recommendedName>
        <fullName evidence="4">tRNA pseudouridine synthase</fullName>
        <ecNumber evidence="4">5.4.99.12</ecNumber>
    </recommendedName>
</protein>
<dbReference type="EMBL" id="CAUYUE010000010">
    <property type="protein sequence ID" value="CAK0784234.1"/>
    <property type="molecule type" value="Genomic_DNA"/>
</dbReference>
<gene>
    <name evidence="6" type="ORF">CVIRNUC_007438</name>
</gene>
<dbReference type="GO" id="GO:0003723">
    <property type="term" value="F:RNA binding"/>
    <property type="evidence" value="ECO:0007669"/>
    <property type="project" value="InterPro"/>
</dbReference>
<feature type="domain" description="Pseudouridine synthase I TruA alpha/beta" evidence="5">
    <location>
        <begin position="201"/>
        <end position="309"/>
    </location>
</feature>
<dbReference type="InterPro" id="IPR020094">
    <property type="entry name" value="TruA/RsuA/RluB/E/F_N"/>
</dbReference>
<organism evidence="6 7">
    <name type="scientific">Coccomyxa viridis</name>
    <dbReference type="NCBI Taxonomy" id="1274662"/>
    <lineage>
        <taxon>Eukaryota</taxon>
        <taxon>Viridiplantae</taxon>
        <taxon>Chlorophyta</taxon>
        <taxon>core chlorophytes</taxon>
        <taxon>Trebouxiophyceae</taxon>
        <taxon>Trebouxiophyceae incertae sedis</taxon>
        <taxon>Coccomyxaceae</taxon>
        <taxon>Coccomyxa</taxon>
    </lineage>
</organism>
<dbReference type="SUPFAM" id="SSF55120">
    <property type="entry name" value="Pseudouridine synthase"/>
    <property type="match status" value="1"/>
</dbReference>
<keyword evidence="7" id="KW-1185">Reference proteome</keyword>
<evidence type="ECO:0000313" key="7">
    <source>
        <dbReference type="Proteomes" id="UP001314263"/>
    </source>
</evidence>
<dbReference type="PANTHER" id="PTHR11142:SF0">
    <property type="entry name" value="TRNA PSEUDOURIDINE SYNTHASE-LIKE 1"/>
    <property type="match status" value="1"/>
</dbReference>
<reference evidence="6 7" key="1">
    <citation type="submission" date="2023-10" db="EMBL/GenBank/DDBJ databases">
        <authorList>
            <person name="Maclean D."/>
            <person name="Macfadyen A."/>
        </authorList>
    </citation>
    <scope>NUCLEOTIDE SEQUENCE [LARGE SCALE GENOMIC DNA]</scope>
</reference>
<keyword evidence="2 4" id="KW-0819">tRNA processing</keyword>
<dbReference type="Pfam" id="PF01416">
    <property type="entry name" value="PseudoU_synth_1"/>
    <property type="match status" value="2"/>
</dbReference>
<dbReference type="Gene3D" id="3.30.70.580">
    <property type="entry name" value="Pseudouridine synthase I, catalytic domain, N-terminal subdomain"/>
    <property type="match status" value="1"/>
</dbReference>
<accession>A0AAV1IE07</accession>
<dbReference type="AlphaFoldDB" id="A0AAV1IE07"/>
<dbReference type="GO" id="GO:0031119">
    <property type="term" value="P:tRNA pseudouridine synthesis"/>
    <property type="evidence" value="ECO:0007669"/>
    <property type="project" value="TreeGrafter"/>
</dbReference>
<evidence type="ECO:0000256" key="4">
    <source>
        <dbReference type="RuleBase" id="RU003792"/>
    </source>
</evidence>
<evidence type="ECO:0000256" key="3">
    <source>
        <dbReference type="ARBA" id="ARBA00023235"/>
    </source>
</evidence>
<dbReference type="NCBIfam" id="TIGR00071">
    <property type="entry name" value="hisT_truA"/>
    <property type="match status" value="1"/>
</dbReference>
<evidence type="ECO:0000256" key="1">
    <source>
        <dbReference type="ARBA" id="ARBA00009375"/>
    </source>
</evidence>
<feature type="domain" description="Pseudouridine synthase I TruA alpha/beta" evidence="5">
    <location>
        <begin position="58"/>
        <end position="155"/>
    </location>
</feature>
<comment type="caution">
    <text evidence="6">The sequence shown here is derived from an EMBL/GenBank/DDBJ whole genome shotgun (WGS) entry which is preliminary data.</text>
</comment>
<comment type="similarity">
    <text evidence="1 4">Belongs to the tRNA pseudouridine synthase TruA family.</text>
</comment>
<dbReference type="PANTHER" id="PTHR11142">
    <property type="entry name" value="PSEUDOURIDYLATE SYNTHASE"/>
    <property type="match status" value="1"/>
</dbReference>
<evidence type="ECO:0000259" key="5">
    <source>
        <dbReference type="Pfam" id="PF01416"/>
    </source>
</evidence>
<dbReference type="Proteomes" id="UP001314263">
    <property type="component" value="Unassembled WGS sequence"/>
</dbReference>
<dbReference type="FunFam" id="3.30.70.580:FF:000001">
    <property type="entry name" value="tRNA pseudouridine synthase A"/>
    <property type="match status" value="1"/>
</dbReference>